<dbReference type="InterPro" id="IPR011542">
    <property type="entry name" value="SUF_FeS_clus_asmbl_SufD"/>
</dbReference>
<sequence>MTTETVLPANRDSIQAASKANGEPEWLINLRVKALELAGQLELPKLEKTRIDRWQIDAYGANKAAQPVAEATGLPEIAKDLLPENEAGHLIVQHNSGAAYTQISDDLKSQGVIFTDMATAAREHGDLLQQYLHTVVKPEEHRLTALHAAVFQGGIFIHVPKNVRVELPLQALFISDDAEASFSPHVLIVAEQGSEVTYVDNVVSAGLRSELVHNAVVEIVAKPGATVRFASVHRLGKEVTDLSTRRAIVEQDARVEWILGEMNDGNCMSDTTSILKGNGSSSDHKVICVGTGDQKLNITTRAVHFGRQSSSDMITRAVMRDEATAIVNGITKIEKGATDANGEQTERVLMLSPKARGDANPMLLIDEDEVKAGHAASVGQVNKDQLYYMMSRGISKDQATRLIIYGFLAPVVSEIPLESLEKKLSEWVERKLGQ</sequence>
<dbReference type="AlphaFoldDB" id="A0A8J4M3V2"/>
<evidence type="ECO:0000256" key="1">
    <source>
        <dbReference type="ARBA" id="ARBA00043967"/>
    </source>
</evidence>
<comment type="caution">
    <text evidence="4">The sequence shown here is derived from an EMBL/GenBank/DDBJ whole genome shotgun (WGS) entry which is preliminary data.</text>
</comment>
<dbReference type="PANTHER" id="PTHR30508:SF1">
    <property type="entry name" value="UPF0051 PROTEIN ABCI8, CHLOROPLASTIC-RELATED"/>
    <property type="match status" value="1"/>
</dbReference>
<proteinExistence type="inferred from homology"/>
<keyword evidence="5" id="KW-1185">Reference proteome</keyword>
<accession>A0A8J4M3V2</accession>
<evidence type="ECO:0000259" key="3">
    <source>
        <dbReference type="Pfam" id="PF19295"/>
    </source>
</evidence>
<dbReference type="InterPro" id="IPR045595">
    <property type="entry name" value="SufBD_N"/>
</dbReference>
<dbReference type="Pfam" id="PF01458">
    <property type="entry name" value="SUFBD_core"/>
    <property type="match status" value="1"/>
</dbReference>
<dbReference type="PANTHER" id="PTHR30508">
    <property type="entry name" value="FES CLUSTER ASSEMBLY PROTEIN SUF"/>
    <property type="match status" value="1"/>
</dbReference>
<dbReference type="Pfam" id="PF19295">
    <property type="entry name" value="SufBD_N"/>
    <property type="match status" value="1"/>
</dbReference>
<evidence type="ECO:0000313" key="5">
    <source>
        <dbReference type="Proteomes" id="UP000677918"/>
    </source>
</evidence>
<feature type="domain" description="SUF system FeS cluster assembly SufBD N-terminal" evidence="3">
    <location>
        <begin position="101"/>
        <end position="170"/>
    </location>
</feature>
<dbReference type="InterPro" id="IPR055346">
    <property type="entry name" value="Fe-S_cluster_assembly_SufBD"/>
</dbReference>
<evidence type="ECO:0000259" key="2">
    <source>
        <dbReference type="Pfam" id="PF01458"/>
    </source>
</evidence>
<dbReference type="InterPro" id="IPR000825">
    <property type="entry name" value="SUF_FeS_clus_asmbl_SufBD_core"/>
</dbReference>
<dbReference type="InterPro" id="IPR037284">
    <property type="entry name" value="SUF_FeS_clus_asmbl_SufBD_sf"/>
</dbReference>
<gene>
    <name evidence="4" type="ORF">XYCOK13_27150</name>
</gene>
<comment type="similarity">
    <text evidence="1">Belongs to the iron-sulfur cluster assembly SufBD family.</text>
</comment>
<dbReference type="GO" id="GO:0016226">
    <property type="term" value="P:iron-sulfur cluster assembly"/>
    <property type="evidence" value="ECO:0007669"/>
    <property type="project" value="InterPro"/>
</dbReference>
<dbReference type="SUPFAM" id="SSF101960">
    <property type="entry name" value="Stabilizer of iron transporter SufD"/>
    <property type="match status" value="1"/>
</dbReference>
<feature type="domain" description="SUF system FeS cluster assembly SufBD core" evidence="2">
    <location>
        <begin position="174"/>
        <end position="407"/>
    </location>
</feature>
<organism evidence="4 5">
    <name type="scientific">Xylanibacillus composti</name>
    <dbReference type="NCBI Taxonomy" id="1572762"/>
    <lineage>
        <taxon>Bacteria</taxon>
        <taxon>Bacillati</taxon>
        <taxon>Bacillota</taxon>
        <taxon>Bacilli</taxon>
        <taxon>Bacillales</taxon>
        <taxon>Paenibacillaceae</taxon>
        <taxon>Xylanibacillus</taxon>
    </lineage>
</organism>
<dbReference type="Proteomes" id="UP000677918">
    <property type="component" value="Unassembled WGS sequence"/>
</dbReference>
<dbReference type="NCBIfam" id="TIGR01981">
    <property type="entry name" value="sufD"/>
    <property type="match status" value="1"/>
</dbReference>
<protein>
    <submittedName>
        <fullName evidence="4">Fe-S cluster assembly protein SufD</fullName>
    </submittedName>
</protein>
<evidence type="ECO:0000313" key="4">
    <source>
        <dbReference type="EMBL" id="GIQ69891.1"/>
    </source>
</evidence>
<dbReference type="EMBL" id="BOVK01000036">
    <property type="protein sequence ID" value="GIQ69891.1"/>
    <property type="molecule type" value="Genomic_DNA"/>
</dbReference>
<reference evidence="4" key="1">
    <citation type="submission" date="2021-04" db="EMBL/GenBank/DDBJ databases">
        <title>Draft genome sequence of Xylanibacillus composti strain K13.</title>
        <authorList>
            <person name="Uke A."/>
            <person name="Chhe C."/>
            <person name="Baramee S."/>
            <person name="Kosugi A."/>
        </authorList>
    </citation>
    <scope>NUCLEOTIDE SEQUENCE</scope>
    <source>
        <strain evidence="4">K13</strain>
    </source>
</reference>
<name>A0A8J4M3V2_9BACL</name>
<dbReference type="RefSeq" id="WP_213412673.1">
    <property type="nucleotide sequence ID" value="NZ_BOVK01000036.1"/>
</dbReference>